<evidence type="ECO:0000256" key="2">
    <source>
        <dbReference type="SAM" id="Phobius"/>
    </source>
</evidence>
<evidence type="ECO:0000313" key="4">
    <source>
        <dbReference type="Proteomes" id="UP000182229"/>
    </source>
</evidence>
<keyword evidence="2" id="KW-0812">Transmembrane</keyword>
<keyword evidence="2" id="KW-0472">Membrane</keyword>
<sequence>MLPPLAAFVLARGLLFIAAFKAGQVPWLAGAWVRWDSGHYLSLAANGFMLGFVAALAVFQVQTGAWNALFLSQAKYGHGIGNPLETLDAVVGPLLRGESRHWKNASPRVQTLLVALLVLVARPLSRWREVGQRERGLALYGLAFWLFPLVMGRGVSLYRSESLLVPLVLLAWRPAVGGRVARARRGAGGPHGSAVLPGHPRLSPGAPP</sequence>
<proteinExistence type="predicted"/>
<evidence type="ECO:0000256" key="1">
    <source>
        <dbReference type="SAM" id="MobiDB-lite"/>
    </source>
</evidence>
<comment type="caution">
    <text evidence="3">The sequence shown here is derived from an EMBL/GenBank/DDBJ whole genome shotgun (WGS) entry which is preliminary data.</text>
</comment>
<name>A0A1L9B1W6_9BACT</name>
<dbReference type="EMBL" id="MPIN01000011">
    <property type="protein sequence ID" value="OJH36206.1"/>
    <property type="molecule type" value="Genomic_DNA"/>
</dbReference>
<feature type="transmembrane region" description="Helical" evidence="2">
    <location>
        <begin position="38"/>
        <end position="59"/>
    </location>
</feature>
<dbReference type="AlphaFoldDB" id="A0A1L9B1W6"/>
<organism evidence="3 4">
    <name type="scientific">Cystobacter ferrugineus</name>
    <dbReference type="NCBI Taxonomy" id="83449"/>
    <lineage>
        <taxon>Bacteria</taxon>
        <taxon>Pseudomonadati</taxon>
        <taxon>Myxococcota</taxon>
        <taxon>Myxococcia</taxon>
        <taxon>Myxococcales</taxon>
        <taxon>Cystobacterineae</taxon>
        <taxon>Archangiaceae</taxon>
        <taxon>Cystobacter</taxon>
    </lineage>
</organism>
<evidence type="ECO:0000313" key="3">
    <source>
        <dbReference type="EMBL" id="OJH36206.1"/>
    </source>
</evidence>
<gene>
    <name evidence="3" type="ORF">BON30_34160</name>
</gene>
<keyword evidence="2" id="KW-1133">Transmembrane helix</keyword>
<protein>
    <submittedName>
        <fullName evidence="3">Uncharacterized protein</fullName>
    </submittedName>
</protein>
<reference evidence="3 4" key="2">
    <citation type="submission" date="2016-12" db="EMBL/GenBank/DDBJ databases">
        <title>Draft Genome Sequence of Cystobacter ferrugineus Strain Cbfe23.</title>
        <authorList>
            <person name="Akbar S."/>
            <person name="Dowd S.E."/>
            <person name="Stevens D.C."/>
        </authorList>
    </citation>
    <scope>NUCLEOTIDE SEQUENCE [LARGE SCALE GENOMIC DNA]</scope>
    <source>
        <strain evidence="3 4">Cbfe23</strain>
    </source>
</reference>
<feature type="region of interest" description="Disordered" evidence="1">
    <location>
        <begin position="183"/>
        <end position="208"/>
    </location>
</feature>
<keyword evidence="4" id="KW-1185">Reference proteome</keyword>
<dbReference type="STRING" id="83449.BON30_34160"/>
<accession>A0A1L9B1W6</accession>
<dbReference type="Proteomes" id="UP000182229">
    <property type="component" value="Unassembled WGS sequence"/>
</dbReference>
<reference evidence="4" key="1">
    <citation type="submission" date="2016-11" db="EMBL/GenBank/DDBJ databases">
        <authorList>
            <person name="Shukria A."/>
            <person name="Stevens D.C."/>
        </authorList>
    </citation>
    <scope>NUCLEOTIDE SEQUENCE [LARGE SCALE GENOMIC DNA]</scope>
    <source>
        <strain evidence="4">Cbfe23</strain>
    </source>
</reference>
<feature type="transmembrane region" description="Helical" evidence="2">
    <location>
        <begin position="137"/>
        <end position="155"/>
    </location>
</feature>